<gene>
    <name evidence="1" type="ORF">L1987_10963</name>
</gene>
<keyword evidence="2" id="KW-1185">Reference proteome</keyword>
<evidence type="ECO:0000313" key="1">
    <source>
        <dbReference type="EMBL" id="KAI3817174.1"/>
    </source>
</evidence>
<organism evidence="1 2">
    <name type="scientific">Smallanthus sonchifolius</name>
    <dbReference type="NCBI Taxonomy" id="185202"/>
    <lineage>
        <taxon>Eukaryota</taxon>
        <taxon>Viridiplantae</taxon>
        <taxon>Streptophyta</taxon>
        <taxon>Embryophyta</taxon>
        <taxon>Tracheophyta</taxon>
        <taxon>Spermatophyta</taxon>
        <taxon>Magnoliopsida</taxon>
        <taxon>eudicotyledons</taxon>
        <taxon>Gunneridae</taxon>
        <taxon>Pentapetalae</taxon>
        <taxon>asterids</taxon>
        <taxon>campanulids</taxon>
        <taxon>Asterales</taxon>
        <taxon>Asteraceae</taxon>
        <taxon>Asteroideae</taxon>
        <taxon>Heliantheae alliance</taxon>
        <taxon>Millerieae</taxon>
        <taxon>Smallanthus</taxon>
    </lineage>
</organism>
<name>A0ACB9JAG6_9ASTR</name>
<accession>A0ACB9JAG6</accession>
<sequence>MGCRDSPQVTPIVTVRSETHSTMEQKLIRRLLHRPVSEIEAVENLLGGIRVSGDRKRHERLSFLKKGLSLFLLDQLVHSFHPKNTKQTMGRKLDALIGRRFKTSKLKTAVNHAISRLAILKNHRHARFTIAHSDLIQLLRLNHHQQALLRIEQVIKDQNMLVVYDMIHDYCHLLKQRVSLIERAIDCPEELKEAVSSLLYAAPRCGEFPELQEIRGILTARFGKELVNGARSNSGVSQKMIQKLSTKELSLENRTMMLTGIAGKDGIVLQLEATVLPAAATKVAAELARSESLNSDCPESPNSQLENVINSEHVKSKPHMSDSSSRYDSESDYDEIIEEDEGERSTYDMEVEEFDDLYPDDYLDDDDNIRSFEKMDFDGSKYKIEKEITGFPSRTVYFSSYKQFPFKHQANLKAGS</sequence>
<protein>
    <submittedName>
        <fullName evidence="1">Uncharacterized protein</fullName>
    </submittedName>
</protein>
<proteinExistence type="predicted"/>
<dbReference type="EMBL" id="CM042021">
    <property type="protein sequence ID" value="KAI3817174.1"/>
    <property type="molecule type" value="Genomic_DNA"/>
</dbReference>
<reference evidence="2" key="1">
    <citation type="journal article" date="2022" name="Mol. Ecol. Resour.">
        <title>The genomes of chicory, endive, great burdock and yacon provide insights into Asteraceae palaeo-polyploidization history and plant inulin production.</title>
        <authorList>
            <person name="Fan W."/>
            <person name="Wang S."/>
            <person name="Wang H."/>
            <person name="Wang A."/>
            <person name="Jiang F."/>
            <person name="Liu H."/>
            <person name="Zhao H."/>
            <person name="Xu D."/>
            <person name="Zhang Y."/>
        </authorList>
    </citation>
    <scope>NUCLEOTIDE SEQUENCE [LARGE SCALE GENOMIC DNA]</scope>
    <source>
        <strain evidence="2">cv. Yunnan</strain>
    </source>
</reference>
<comment type="caution">
    <text evidence="1">The sequence shown here is derived from an EMBL/GenBank/DDBJ whole genome shotgun (WGS) entry which is preliminary data.</text>
</comment>
<evidence type="ECO:0000313" key="2">
    <source>
        <dbReference type="Proteomes" id="UP001056120"/>
    </source>
</evidence>
<dbReference type="Proteomes" id="UP001056120">
    <property type="component" value="Linkage Group LG04"/>
</dbReference>
<reference evidence="1 2" key="2">
    <citation type="journal article" date="2022" name="Mol. Ecol. Resour.">
        <title>The genomes of chicory, endive, great burdock and yacon provide insights into Asteraceae paleo-polyploidization history and plant inulin production.</title>
        <authorList>
            <person name="Fan W."/>
            <person name="Wang S."/>
            <person name="Wang H."/>
            <person name="Wang A."/>
            <person name="Jiang F."/>
            <person name="Liu H."/>
            <person name="Zhao H."/>
            <person name="Xu D."/>
            <person name="Zhang Y."/>
        </authorList>
    </citation>
    <scope>NUCLEOTIDE SEQUENCE [LARGE SCALE GENOMIC DNA]</scope>
    <source>
        <strain evidence="2">cv. Yunnan</strain>
        <tissue evidence="1">Leaves</tissue>
    </source>
</reference>